<reference evidence="2 3" key="2">
    <citation type="journal article" date="2011" name="Stand. Genomic Sci.">
        <title>Complete genome sequence of Leadbetterella byssophila type strain (4M15).</title>
        <authorList>
            <person name="Abt B."/>
            <person name="Teshima H."/>
            <person name="Lucas S."/>
            <person name="Lapidus A."/>
            <person name="Del Rio T.G."/>
            <person name="Nolan M."/>
            <person name="Tice H."/>
            <person name="Cheng J.F."/>
            <person name="Pitluck S."/>
            <person name="Liolios K."/>
            <person name="Pagani I."/>
            <person name="Ivanova N."/>
            <person name="Mavromatis K."/>
            <person name="Pati A."/>
            <person name="Tapia R."/>
            <person name="Han C."/>
            <person name="Goodwin L."/>
            <person name="Chen A."/>
            <person name="Palaniappan K."/>
            <person name="Land M."/>
            <person name="Hauser L."/>
            <person name="Chang Y.J."/>
            <person name="Jeffries C.D."/>
            <person name="Rohde M."/>
            <person name="Goker M."/>
            <person name="Tindall B.J."/>
            <person name="Detter J.C."/>
            <person name="Woyke T."/>
            <person name="Bristow J."/>
            <person name="Eisen J.A."/>
            <person name="Markowitz V."/>
            <person name="Hugenholtz P."/>
            <person name="Klenk H.P."/>
            <person name="Kyrpides N.C."/>
        </authorList>
    </citation>
    <scope>NUCLEOTIDE SEQUENCE [LARGE SCALE GENOMIC DNA]</scope>
    <source>
        <strain evidence="3">DSM 17132 / JCM 16389 / KACC 11308 / NBRC 106382 / 4M15</strain>
    </source>
</reference>
<dbReference type="OrthoDB" id="1442960at2"/>
<sequence length="71" mass="8350">MYQINLTVNIGHNIKRIREVKNISRKELYIDAKISAATLFRLENNKVKYINTDHLHRIAKCLSVDIRELLS</sequence>
<dbReference type="CDD" id="cd00093">
    <property type="entry name" value="HTH_XRE"/>
    <property type="match status" value="1"/>
</dbReference>
<dbReference type="SUPFAM" id="SSF47413">
    <property type="entry name" value="lambda repressor-like DNA-binding domains"/>
    <property type="match status" value="1"/>
</dbReference>
<evidence type="ECO:0000259" key="1">
    <source>
        <dbReference type="PROSITE" id="PS50943"/>
    </source>
</evidence>
<accession>E4RXK7</accession>
<protein>
    <submittedName>
        <fullName evidence="2">Helix-turn-helix domain protein</fullName>
    </submittedName>
</protein>
<name>E4RXK7_LEAB4</name>
<dbReference type="RefSeq" id="WP_013408291.1">
    <property type="nucleotide sequence ID" value="NC_014655.1"/>
</dbReference>
<dbReference type="AlphaFoldDB" id="E4RXK7"/>
<reference key="1">
    <citation type="submission" date="2010-11" db="EMBL/GenBank/DDBJ databases">
        <title>The complete genome of Leadbetterella byssophila DSM 17132.</title>
        <authorList>
            <consortium name="US DOE Joint Genome Institute (JGI-PGF)"/>
            <person name="Lucas S."/>
            <person name="Copeland A."/>
            <person name="Lapidus A."/>
            <person name="Glavina del Rio T."/>
            <person name="Dalin E."/>
            <person name="Tice H."/>
            <person name="Bruce D."/>
            <person name="Goodwin L."/>
            <person name="Pitluck S."/>
            <person name="Kyrpides N."/>
            <person name="Mavromatis K."/>
            <person name="Ivanova N."/>
            <person name="Teshima H."/>
            <person name="Brettin T."/>
            <person name="Detter J.C."/>
            <person name="Han C."/>
            <person name="Tapia R."/>
            <person name="Land M."/>
            <person name="Hauser L."/>
            <person name="Markowitz V."/>
            <person name="Cheng J.-F."/>
            <person name="Hugenholtz P."/>
            <person name="Woyke T."/>
            <person name="Wu D."/>
            <person name="Tindall B."/>
            <person name="Pomrenke H.G."/>
            <person name="Brambilla E."/>
            <person name="Klenk H.-P."/>
            <person name="Eisen J.A."/>
        </authorList>
    </citation>
    <scope>NUCLEOTIDE SEQUENCE [LARGE SCALE GENOMIC DNA]</scope>
    <source>
        <strain>DSM 17132</strain>
    </source>
</reference>
<feature type="domain" description="HTH cro/C1-type" evidence="1">
    <location>
        <begin position="14"/>
        <end position="69"/>
    </location>
</feature>
<dbReference type="EMBL" id="CP002305">
    <property type="protein sequence ID" value="ADQ17242.1"/>
    <property type="molecule type" value="Genomic_DNA"/>
</dbReference>
<dbReference type="InterPro" id="IPR010982">
    <property type="entry name" value="Lambda_DNA-bd_dom_sf"/>
</dbReference>
<evidence type="ECO:0000313" key="3">
    <source>
        <dbReference type="Proteomes" id="UP000007435"/>
    </source>
</evidence>
<evidence type="ECO:0000313" key="2">
    <source>
        <dbReference type="EMBL" id="ADQ17242.1"/>
    </source>
</evidence>
<dbReference type="Proteomes" id="UP000007435">
    <property type="component" value="Chromosome"/>
</dbReference>
<dbReference type="SMART" id="SM00530">
    <property type="entry name" value="HTH_XRE"/>
    <property type="match status" value="1"/>
</dbReference>
<dbReference type="Pfam" id="PF13443">
    <property type="entry name" value="HTH_26"/>
    <property type="match status" value="1"/>
</dbReference>
<gene>
    <name evidence="2" type="ordered locus">Lbys_1531</name>
</gene>
<dbReference type="KEGG" id="lby:Lbys_1531"/>
<dbReference type="PROSITE" id="PS50943">
    <property type="entry name" value="HTH_CROC1"/>
    <property type="match status" value="1"/>
</dbReference>
<dbReference type="STRING" id="649349.Lbys_1531"/>
<proteinExistence type="predicted"/>
<organism evidence="2 3">
    <name type="scientific">Leadbetterella byssophila (strain DSM 17132 / JCM 16389 / KACC 11308 / NBRC 106382 / 4M15)</name>
    <dbReference type="NCBI Taxonomy" id="649349"/>
    <lineage>
        <taxon>Bacteria</taxon>
        <taxon>Pseudomonadati</taxon>
        <taxon>Bacteroidota</taxon>
        <taxon>Cytophagia</taxon>
        <taxon>Cytophagales</taxon>
        <taxon>Leadbetterellaceae</taxon>
        <taxon>Leadbetterella</taxon>
    </lineage>
</organism>
<dbReference type="GO" id="GO:0003677">
    <property type="term" value="F:DNA binding"/>
    <property type="evidence" value="ECO:0007669"/>
    <property type="project" value="InterPro"/>
</dbReference>
<dbReference type="Gene3D" id="1.10.260.40">
    <property type="entry name" value="lambda repressor-like DNA-binding domains"/>
    <property type="match status" value="1"/>
</dbReference>
<keyword evidence="3" id="KW-1185">Reference proteome</keyword>
<dbReference type="eggNOG" id="COG3655">
    <property type="taxonomic scope" value="Bacteria"/>
</dbReference>
<dbReference type="InterPro" id="IPR001387">
    <property type="entry name" value="Cro/C1-type_HTH"/>
</dbReference>
<dbReference type="HOGENOM" id="CLU_2735018_0_0_10"/>